<gene>
    <name evidence="1" type="ORF">DPMN_026619</name>
</gene>
<name>A0A9D4LTB2_DREPO</name>
<reference evidence="1" key="1">
    <citation type="journal article" date="2019" name="bioRxiv">
        <title>The Genome of the Zebra Mussel, Dreissena polymorpha: A Resource for Invasive Species Research.</title>
        <authorList>
            <person name="McCartney M.A."/>
            <person name="Auch B."/>
            <person name="Kono T."/>
            <person name="Mallez S."/>
            <person name="Zhang Y."/>
            <person name="Obille A."/>
            <person name="Becker A."/>
            <person name="Abrahante J.E."/>
            <person name="Garbe J."/>
            <person name="Badalamenti J.P."/>
            <person name="Herman A."/>
            <person name="Mangelson H."/>
            <person name="Liachko I."/>
            <person name="Sullivan S."/>
            <person name="Sone E.D."/>
            <person name="Koren S."/>
            <person name="Silverstein K.A.T."/>
            <person name="Beckman K.B."/>
            <person name="Gohl D.M."/>
        </authorList>
    </citation>
    <scope>NUCLEOTIDE SEQUENCE</scope>
    <source>
        <strain evidence="1">Duluth1</strain>
        <tissue evidence="1">Whole animal</tissue>
    </source>
</reference>
<comment type="caution">
    <text evidence="1">The sequence shown here is derived from an EMBL/GenBank/DDBJ whole genome shotgun (WGS) entry which is preliminary data.</text>
</comment>
<accession>A0A9D4LTB2</accession>
<organism evidence="1 2">
    <name type="scientific">Dreissena polymorpha</name>
    <name type="common">Zebra mussel</name>
    <name type="synonym">Mytilus polymorpha</name>
    <dbReference type="NCBI Taxonomy" id="45954"/>
    <lineage>
        <taxon>Eukaryota</taxon>
        <taxon>Metazoa</taxon>
        <taxon>Spiralia</taxon>
        <taxon>Lophotrochozoa</taxon>
        <taxon>Mollusca</taxon>
        <taxon>Bivalvia</taxon>
        <taxon>Autobranchia</taxon>
        <taxon>Heteroconchia</taxon>
        <taxon>Euheterodonta</taxon>
        <taxon>Imparidentia</taxon>
        <taxon>Neoheterodontei</taxon>
        <taxon>Myida</taxon>
        <taxon>Dreissenoidea</taxon>
        <taxon>Dreissenidae</taxon>
        <taxon>Dreissena</taxon>
    </lineage>
</organism>
<dbReference type="EMBL" id="JAIWYP010000002">
    <property type="protein sequence ID" value="KAH3863631.1"/>
    <property type="molecule type" value="Genomic_DNA"/>
</dbReference>
<evidence type="ECO:0000313" key="2">
    <source>
        <dbReference type="Proteomes" id="UP000828390"/>
    </source>
</evidence>
<reference evidence="1" key="2">
    <citation type="submission" date="2020-11" db="EMBL/GenBank/DDBJ databases">
        <authorList>
            <person name="McCartney M.A."/>
            <person name="Auch B."/>
            <person name="Kono T."/>
            <person name="Mallez S."/>
            <person name="Becker A."/>
            <person name="Gohl D.M."/>
            <person name="Silverstein K.A.T."/>
            <person name="Koren S."/>
            <person name="Bechman K.B."/>
            <person name="Herman A."/>
            <person name="Abrahante J.E."/>
            <person name="Garbe J."/>
        </authorList>
    </citation>
    <scope>NUCLEOTIDE SEQUENCE</scope>
    <source>
        <strain evidence="1">Duluth1</strain>
        <tissue evidence="1">Whole animal</tissue>
    </source>
</reference>
<keyword evidence="2" id="KW-1185">Reference proteome</keyword>
<sequence>MNKRQHSSTASEQTDTSLLDSSVFDILKGQKSKKDSKTKKVEDVATKQKSIKSMLNQQNAEVTTEKSIRSIETRLDEISLKLSTVLTKDDISVIRTIIRETIDELNDKLSSCVIKRLEIIESNVFDQSKEIDTLHIQINKKIKK</sequence>
<dbReference type="Proteomes" id="UP000828390">
    <property type="component" value="Unassembled WGS sequence"/>
</dbReference>
<proteinExistence type="predicted"/>
<dbReference type="AlphaFoldDB" id="A0A9D4LTB2"/>
<evidence type="ECO:0000313" key="1">
    <source>
        <dbReference type="EMBL" id="KAH3863631.1"/>
    </source>
</evidence>
<protein>
    <submittedName>
        <fullName evidence="1">Uncharacterized protein</fullName>
    </submittedName>
</protein>